<gene>
    <name evidence="1" type="ORF">N7456_007087</name>
</gene>
<proteinExistence type="predicted"/>
<dbReference type="Proteomes" id="UP001149165">
    <property type="component" value="Unassembled WGS sequence"/>
</dbReference>
<evidence type="ECO:0000313" key="2">
    <source>
        <dbReference type="Proteomes" id="UP001149165"/>
    </source>
</evidence>
<organism evidence="1 2">
    <name type="scientific">Penicillium angulare</name>
    <dbReference type="NCBI Taxonomy" id="116970"/>
    <lineage>
        <taxon>Eukaryota</taxon>
        <taxon>Fungi</taxon>
        <taxon>Dikarya</taxon>
        <taxon>Ascomycota</taxon>
        <taxon>Pezizomycotina</taxon>
        <taxon>Eurotiomycetes</taxon>
        <taxon>Eurotiomycetidae</taxon>
        <taxon>Eurotiales</taxon>
        <taxon>Aspergillaceae</taxon>
        <taxon>Penicillium</taxon>
    </lineage>
</organism>
<evidence type="ECO:0000313" key="1">
    <source>
        <dbReference type="EMBL" id="KAJ5101035.1"/>
    </source>
</evidence>
<dbReference type="AlphaFoldDB" id="A0A9W9FJ07"/>
<reference evidence="1" key="2">
    <citation type="journal article" date="2023" name="IMA Fungus">
        <title>Comparative genomic study of the Penicillium genus elucidates a diverse pangenome and 15 lateral gene transfer events.</title>
        <authorList>
            <person name="Petersen C."/>
            <person name="Sorensen T."/>
            <person name="Nielsen M.R."/>
            <person name="Sondergaard T.E."/>
            <person name="Sorensen J.L."/>
            <person name="Fitzpatrick D.A."/>
            <person name="Frisvad J.C."/>
            <person name="Nielsen K.L."/>
        </authorList>
    </citation>
    <scope>NUCLEOTIDE SEQUENCE</scope>
    <source>
        <strain evidence="1">IBT 30069</strain>
    </source>
</reference>
<dbReference type="OrthoDB" id="4452436at2759"/>
<accession>A0A9W9FJ07</accession>
<keyword evidence="2" id="KW-1185">Reference proteome</keyword>
<dbReference type="EMBL" id="JAPQKH010000004">
    <property type="protein sequence ID" value="KAJ5101035.1"/>
    <property type="molecule type" value="Genomic_DNA"/>
</dbReference>
<comment type="caution">
    <text evidence="1">The sequence shown here is derived from an EMBL/GenBank/DDBJ whole genome shotgun (WGS) entry which is preliminary data.</text>
</comment>
<name>A0A9W9FJ07_9EURO</name>
<reference evidence="1" key="1">
    <citation type="submission" date="2022-11" db="EMBL/GenBank/DDBJ databases">
        <authorList>
            <person name="Petersen C."/>
        </authorList>
    </citation>
    <scope>NUCLEOTIDE SEQUENCE</scope>
    <source>
        <strain evidence="1">IBT 30069</strain>
    </source>
</reference>
<sequence length="177" mass="20244">MSGSTVSLGTTARDVELDLAQPDNENKKTYCQPLPYFLRQPEITIHSLARFSLCNTDLALAAGIELPEIPTALTTPTWTWKPHSARNFDAETIAFHLISESEKYFRLVRFEDWVQEATGSSSSTVRSLEFKHEGLSVILYYYLRRHLEEYGKYLDLKNVYCLITIRSSDAYADVVRP</sequence>
<protein>
    <submittedName>
        <fullName evidence="1">Uncharacterized protein</fullName>
    </submittedName>
</protein>